<feature type="domain" description="Knr4/Smi1-like" evidence="1">
    <location>
        <begin position="43"/>
        <end position="184"/>
    </location>
</feature>
<comment type="caution">
    <text evidence="2">The sequence shown here is derived from an EMBL/GenBank/DDBJ whole genome shotgun (WGS) entry which is preliminary data.</text>
</comment>
<gene>
    <name evidence="2" type="ORF">SPAR_21752</name>
</gene>
<proteinExistence type="predicted"/>
<dbReference type="Pfam" id="PF09346">
    <property type="entry name" value="SMI1_KNR4"/>
    <property type="match status" value="1"/>
</dbReference>
<name>A0A1R1SGA6_9ACTN</name>
<dbReference type="RefSeq" id="WP_065958047.1">
    <property type="nucleotide sequence ID" value="NZ_ASQP01000302.1"/>
</dbReference>
<organism evidence="2 3">
    <name type="scientific">Streptomyces sparsogenes DSM 40356</name>
    <dbReference type="NCBI Taxonomy" id="1331668"/>
    <lineage>
        <taxon>Bacteria</taxon>
        <taxon>Bacillati</taxon>
        <taxon>Actinomycetota</taxon>
        <taxon>Actinomycetes</taxon>
        <taxon>Kitasatosporales</taxon>
        <taxon>Streptomycetaceae</taxon>
        <taxon>Streptomyces</taxon>
    </lineage>
</organism>
<dbReference type="GeneID" id="96741269"/>
<evidence type="ECO:0000313" key="3">
    <source>
        <dbReference type="Proteomes" id="UP000186168"/>
    </source>
</evidence>
<dbReference type="EMBL" id="ASQP01000302">
    <property type="protein sequence ID" value="OMI37300.1"/>
    <property type="molecule type" value="Genomic_DNA"/>
</dbReference>
<dbReference type="SMART" id="SM00860">
    <property type="entry name" value="SMI1_KNR4"/>
    <property type="match status" value="1"/>
</dbReference>
<accession>A0A1R1SGA6</accession>
<dbReference type="InterPro" id="IPR037883">
    <property type="entry name" value="Knr4/Smi1-like_sf"/>
</dbReference>
<evidence type="ECO:0000259" key="1">
    <source>
        <dbReference type="SMART" id="SM00860"/>
    </source>
</evidence>
<dbReference type="AlphaFoldDB" id="A0A1R1SGA6"/>
<protein>
    <recommendedName>
        <fullName evidence="1">Knr4/Smi1-like domain-containing protein</fullName>
    </recommendedName>
</protein>
<evidence type="ECO:0000313" key="2">
    <source>
        <dbReference type="EMBL" id="OMI37300.1"/>
    </source>
</evidence>
<dbReference type="Proteomes" id="UP000186168">
    <property type="component" value="Unassembled WGS sequence"/>
</dbReference>
<dbReference type="SUPFAM" id="SSF160631">
    <property type="entry name" value="SMI1/KNR4-like"/>
    <property type="match status" value="1"/>
</dbReference>
<dbReference type="STRING" id="67365.GCA_001704635_00016"/>
<dbReference type="InterPro" id="IPR018958">
    <property type="entry name" value="Knr4/Smi1-like_dom"/>
</dbReference>
<sequence>MNREQWRPFLQQWSEEWIDSHDPEKDGELDEAVVRDRWLGFAPASEEEIAAAEARLGRTLPPSLREFLAVTNGWRDAGCFIYRLAGTAELEWLADTDRSYLIEIYDELAEDDTEDDADGEEEEDPDVINEAEVLRRSLLVSLEGDAADVFLDPEDVNERGEWTAYWLASWSGEGLEPFDSFYELMYEQYKSFHALRKPEGETKDRWEAKVEEARRAAMKGEIDGPLRVLTDAEDFGNERALLLRFQMLTMLGSGQHQAGISHVVNHAHHPGILRHPLFLPELLPLVLEEDRTRDLPHGWSTLRFCQENGPEWLQTLLADHEARRAAPDFRLSFGNPEFDAAVHRIVDRLAADPAFHVRDPYEEQRQNATYEEIWVDGQPAIRMEMQSLTASSVLISEESEDGAPADFDVHDPFGAYDRARERQRQLIDAAWPELKEAMRLWRPLHEDHIAPVVLFADPVLAEMITEERGREILSMCRSGG</sequence>
<keyword evidence="3" id="KW-1185">Reference proteome</keyword>
<reference evidence="2 3" key="1">
    <citation type="submission" date="2013-05" db="EMBL/GenBank/DDBJ databases">
        <title>Genome sequence of Streptomyces sparsogenes DSM 40356.</title>
        <authorList>
            <person name="Coyne S."/>
            <person name="Seebeck F.P."/>
        </authorList>
    </citation>
    <scope>NUCLEOTIDE SEQUENCE [LARGE SCALE GENOMIC DNA]</scope>
    <source>
        <strain evidence="2 3">DSM 40356</strain>
    </source>
</reference>
<dbReference type="Gene3D" id="3.40.1580.10">
    <property type="entry name" value="SMI1/KNR4-like"/>
    <property type="match status" value="1"/>
</dbReference>